<sequence>MKLLLVGSTGLVGRLVLTLALEDSRVSEVVVLSRKALSVEHAKLRTLLVDFDNLPDDPDLWKVDAVICTLGTTMRAAGSKEAFRLVDFTYPLAIAKKTYEHGSQAYVLNSASGANPDSSIFYNKVKGELEQALIGLSFASLALVRPGLIGGERSEFRLGESVGAAVLSFLGPILPRRLRINPAPKIAEALLESAIQGFDGVCVVSSGQLI</sequence>
<dbReference type="OrthoDB" id="9798632at2"/>
<dbReference type="AlphaFoldDB" id="A0A1M5F2U1"/>
<dbReference type="RefSeq" id="WP_072840272.1">
    <property type="nucleotide sequence ID" value="NZ_FQVF01000012.1"/>
</dbReference>
<keyword evidence="2" id="KW-1185">Reference proteome</keyword>
<protein>
    <recommendedName>
        <fullName evidence="3">NAD(P)H-binding</fullName>
    </recommendedName>
</protein>
<reference evidence="2" key="1">
    <citation type="submission" date="2016-11" db="EMBL/GenBank/DDBJ databases">
        <authorList>
            <person name="Varghese N."/>
            <person name="Submissions S."/>
        </authorList>
    </citation>
    <scope>NUCLEOTIDE SEQUENCE [LARGE SCALE GENOMIC DNA]</scope>
    <source>
        <strain evidence="2">DSM 16579</strain>
    </source>
</reference>
<gene>
    <name evidence="1" type="ORF">SAMN02745753_02761</name>
</gene>
<organism evidence="1 2">
    <name type="scientific">Marinomonas polaris DSM 16579</name>
    <dbReference type="NCBI Taxonomy" id="1122206"/>
    <lineage>
        <taxon>Bacteria</taxon>
        <taxon>Pseudomonadati</taxon>
        <taxon>Pseudomonadota</taxon>
        <taxon>Gammaproteobacteria</taxon>
        <taxon>Oceanospirillales</taxon>
        <taxon>Oceanospirillaceae</taxon>
        <taxon>Marinomonas</taxon>
    </lineage>
</organism>
<dbReference type="PANTHER" id="PTHR14097">
    <property type="entry name" value="OXIDOREDUCTASE HTATIP2"/>
    <property type="match status" value="1"/>
</dbReference>
<dbReference type="STRING" id="1122206.SAMN02745753_02761"/>
<name>A0A1M5F2U1_9GAMM</name>
<dbReference type="PANTHER" id="PTHR14097:SF7">
    <property type="entry name" value="OXIDOREDUCTASE HTATIP2"/>
    <property type="match status" value="1"/>
</dbReference>
<evidence type="ECO:0000313" key="2">
    <source>
        <dbReference type="Proteomes" id="UP000184517"/>
    </source>
</evidence>
<dbReference type="Proteomes" id="UP000184517">
    <property type="component" value="Unassembled WGS sequence"/>
</dbReference>
<proteinExistence type="predicted"/>
<dbReference type="EMBL" id="FQVF01000012">
    <property type="protein sequence ID" value="SHF85442.1"/>
    <property type="molecule type" value="Genomic_DNA"/>
</dbReference>
<dbReference type="InterPro" id="IPR036291">
    <property type="entry name" value="NAD(P)-bd_dom_sf"/>
</dbReference>
<evidence type="ECO:0000313" key="1">
    <source>
        <dbReference type="EMBL" id="SHF85442.1"/>
    </source>
</evidence>
<dbReference type="SUPFAM" id="SSF51735">
    <property type="entry name" value="NAD(P)-binding Rossmann-fold domains"/>
    <property type="match status" value="1"/>
</dbReference>
<dbReference type="Gene3D" id="3.40.50.720">
    <property type="entry name" value="NAD(P)-binding Rossmann-like Domain"/>
    <property type="match status" value="1"/>
</dbReference>
<accession>A0A1M5F2U1</accession>
<evidence type="ECO:0008006" key="3">
    <source>
        <dbReference type="Google" id="ProtNLM"/>
    </source>
</evidence>